<keyword evidence="2" id="KW-1133">Transmembrane helix</keyword>
<gene>
    <name evidence="4" type="ORF">UFOPK1591_01333</name>
</gene>
<organism evidence="4">
    <name type="scientific">freshwater metagenome</name>
    <dbReference type="NCBI Taxonomy" id="449393"/>
    <lineage>
        <taxon>unclassified sequences</taxon>
        <taxon>metagenomes</taxon>
        <taxon>ecological metagenomes</taxon>
    </lineage>
</organism>
<proteinExistence type="predicted"/>
<protein>
    <submittedName>
        <fullName evidence="4">Unannotated protein</fullName>
    </submittedName>
</protein>
<dbReference type="InterPro" id="IPR019931">
    <property type="entry name" value="LPXTG_anchor"/>
</dbReference>
<evidence type="ECO:0000256" key="2">
    <source>
        <dbReference type="SAM" id="Phobius"/>
    </source>
</evidence>
<feature type="domain" description="Gram-positive cocci surface proteins LPxTG" evidence="3">
    <location>
        <begin position="302"/>
        <end position="339"/>
    </location>
</feature>
<sequence>MKKKFLVSAGATLAAVALVASASPASALDWPKGGWFQISGTSGGGAAWQIDEYGIAYGQDVTDVMNNDLYYPIATYAQSEYLYCGSTDGSDATLTEEANGDVTIDCEPDTDAFGLGLTGTLHIRLYAEADTGYMARVWAEIENTTGSTITIGADDPLGVYYYYNYDAWDNGDPWETNVGGGDYGRDGTFWGAGGDVENNEIATSSVWADLSQACRIKAASNGMFFPAEANVIEPGQTVNVISFINMIFPATNDAAGTTAAFEAALAHAQGELSQGLTSRMAAGLPADLVPIGWEKNDACAQLANTGIDSAASTAVTAGAIALGMLGLGFVVVARRRARG</sequence>
<keyword evidence="1" id="KW-0964">Secreted</keyword>
<evidence type="ECO:0000256" key="1">
    <source>
        <dbReference type="ARBA" id="ARBA00022525"/>
    </source>
</evidence>
<dbReference type="PROSITE" id="PS50847">
    <property type="entry name" value="GRAM_POS_ANCHORING"/>
    <property type="match status" value="1"/>
</dbReference>
<evidence type="ECO:0000313" key="4">
    <source>
        <dbReference type="EMBL" id="CAB4571663.1"/>
    </source>
</evidence>
<feature type="transmembrane region" description="Helical" evidence="2">
    <location>
        <begin position="314"/>
        <end position="333"/>
    </location>
</feature>
<keyword evidence="2" id="KW-0812">Transmembrane</keyword>
<evidence type="ECO:0000259" key="3">
    <source>
        <dbReference type="PROSITE" id="PS50847"/>
    </source>
</evidence>
<reference evidence="4" key="1">
    <citation type="submission" date="2020-05" db="EMBL/GenBank/DDBJ databases">
        <authorList>
            <person name="Chiriac C."/>
            <person name="Salcher M."/>
            <person name="Ghai R."/>
            <person name="Kavagutti S V."/>
        </authorList>
    </citation>
    <scope>NUCLEOTIDE SEQUENCE</scope>
</reference>
<dbReference type="AlphaFoldDB" id="A0A6J6EBI5"/>
<dbReference type="EMBL" id="CAEZTD010000134">
    <property type="protein sequence ID" value="CAB4571663.1"/>
    <property type="molecule type" value="Genomic_DNA"/>
</dbReference>
<keyword evidence="2" id="KW-0472">Membrane</keyword>
<dbReference type="NCBIfam" id="TIGR01167">
    <property type="entry name" value="LPXTG_anchor"/>
    <property type="match status" value="1"/>
</dbReference>
<name>A0A6J6EBI5_9ZZZZ</name>
<accession>A0A6J6EBI5</accession>